<gene>
    <name evidence="1" type="ORF">A3E36_04785</name>
</gene>
<evidence type="ECO:0000313" key="2">
    <source>
        <dbReference type="Proteomes" id="UP000177941"/>
    </source>
</evidence>
<organism evidence="1 2">
    <name type="scientific">Candidatus Andersenbacteria bacterium RIFCSPHIGHO2_12_FULL_45_11b</name>
    <dbReference type="NCBI Taxonomy" id="1797282"/>
    <lineage>
        <taxon>Bacteria</taxon>
        <taxon>Candidatus Anderseniibacteriota</taxon>
    </lineage>
</organism>
<proteinExistence type="predicted"/>
<accession>A0A1G1XD49</accession>
<reference evidence="1 2" key="1">
    <citation type="journal article" date="2016" name="Nat. Commun.">
        <title>Thousands of microbial genomes shed light on interconnected biogeochemical processes in an aquifer system.</title>
        <authorList>
            <person name="Anantharaman K."/>
            <person name="Brown C.T."/>
            <person name="Hug L.A."/>
            <person name="Sharon I."/>
            <person name="Castelle C.J."/>
            <person name="Probst A.J."/>
            <person name="Thomas B.C."/>
            <person name="Singh A."/>
            <person name="Wilkins M.J."/>
            <person name="Karaoz U."/>
            <person name="Brodie E.L."/>
            <person name="Williams K.H."/>
            <person name="Hubbard S.S."/>
            <person name="Banfield J.F."/>
        </authorList>
    </citation>
    <scope>NUCLEOTIDE SEQUENCE [LARGE SCALE GENOMIC DNA]</scope>
</reference>
<name>A0A1G1XD49_9BACT</name>
<dbReference type="EMBL" id="MHHS01000006">
    <property type="protein sequence ID" value="OGY37550.1"/>
    <property type="molecule type" value="Genomic_DNA"/>
</dbReference>
<protein>
    <submittedName>
        <fullName evidence="1">Uncharacterized protein</fullName>
    </submittedName>
</protein>
<comment type="caution">
    <text evidence="1">The sequence shown here is derived from an EMBL/GenBank/DDBJ whole genome shotgun (WGS) entry which is preliminary data.</text>
</comment>
<sequence>MTQIMTPSAKTTTAGQVDKAVGLYRAMLEKHAGQFDAEAVQTVLGQPEFATDLFAVFRMRVEAISGMIVRRVKVDRTCPPKEAMKATGRNQYVDEEVAASMPHGEGEEVDVYFFKLGRYVNDVDLGKEFDLRGLKPVDPYSLAAVNEQDPAFADDHPNATHWKDAESNWCYAVFHRWDGGRGVDVYRYGGDWGDDWWFAGVRKSSLRSETLS</sequence>
<evidence type="ECO:0000313" key="1">
    <source>
        <dbReference type="EMBL" id="OGY37550.1"/>
    </source>
</evidence>
<dbReference type="AlphaFoldDB" id="A0A1G1XD49"/>
<dbReference type="Proteomes" id="UP000177941">
    <property type="component" value="Unassembled WGS sequence"/>
</dbReference>